<protein>
    <submittedName>
        <fullName evidence="6">Universal stress protein</fullName>
    </submittedName>
</protein>
<comment type="similarity">
    <text evidence="2">Belongs to the universal stress protein A family.</text>
</comment>
<reference evidence="7" key="1">
    <citation type="submission" date="2016-10" db="EMBL/GenBank/DDBJ databases">
        <title>Pseudomonas frederiksbergensis ERGS4:02 complete genome.</title>
        <authorList>
            <person name="Kumar R."/>
            <person name="Acharya V."/>
            <person name="Singh D."/>
        </authorList>
    </citation>
    <scope>NUCLEOTIDE SEQUENCE [LARGE SCALE GENOMIC DNA]</scope>
    <source>
        <strain evidence="7">ERGS4:02</strain>
    </source>
</reference>
<dbReference type="PANTHER" id="PTHR47892:SF1">
    <property type="entry name" value="UNIVERSAL STRESS PROTEIN E"/>
    <property type="match status" value="1"/>
</dbReference>
<accession>A0A1J0ERJ7</accession>
<dbReference type="GO" id="GO:0005737">
    <property type="term" value="C:cytoplasm"/>
    <property type="evidence" value="ECO:0007669"/>
    <property type="project" value="UniProtKB-SubCell"/>
</dbReference>
<dbReference type="AlphaFoldDB" id="A0A1J0ERJ7"/>
<comment type="function">
    <text evidence="4">Required for resistance to DNA-damaging agents.</text>
</comment>
<name>A0A1J0ERJ7_9PSED</name>
<dbReference type="EMBL" id="CP017886">
    <property type="protein sequence ID" value="APC18428.1"/>
    <property type="molecule type" value="Genomic_DNA"/>
</dbReference>
<dbReference type="OrthoDB" id="239260at2"/>
<evidence type="ECO:0000256" key="1">
    <source>
        <dbReference type="ARBA" id="ARBA00004496"/>
    </source>
</evidence>
<dbReference type="GeneID" id="46911132"/>
<dbReference type="Pfam" id="PF00582">
    <property type="entry name" value="Usp"/>
    <property type="match status" value="2"/>
</dbReference>
<comment type="subcellular location">
    <subcellularLocation>
        <location evidence="1">Cytoplasm</location>
    </subcellularLocation>
</comment>
<sequence>MSGQSRFMLIVSPLMQHSPAFDRAAALAKAEGAALHIVAFDYLEGLATAGLVNEQAREEMRLGYIERHRQWLEEQARPLRKIGLEVTTEVTWVERPLQEILIHLKEQPIALVIKALTHESLLSRLMFTPLDVHLLRECPVPLHFVSNTTHALPRKVIAAVDPFHRDDQYQGLNDRILHEAVKLASTCNAEVDVVYAYDLSSISADEFDFNNVSTFFASGKAKTLFDAQGDAFNALAERNGIPPEQRHMIMGNPAKVLVSYADAYDVDVIVMGRVSHRGMGRLAGSTVENLLYKMPCSVWIVSPEELDE</sequence>
<gene>
    <name evidence="6" type="ORF">BLL42_22905</name>
</gene>
<evidence type="ECO:0000259" key="5">
    <source>
        <dbReference type="Pfam" id="PF00582"/>
    </source>
</evidence>
<dbReference type="PANTHER" id="PTHR47892">
    <property type="entry name" value="UNIVERSAL STRESS PROTEIN E"/>
    <property type="match status" value="1"/>
</dbReference>
<feature type="domain" description="UspA" evidence="5">
    <location>
        <begin position="19"/>
        <end position="145"/>
    </location>
</feature>
<organism evidence="6 7">
    <name type="scientific">Pseudomonas frederiksbergensis</name>
    <dbReference type="NCBI Taxonomy" id="104087"/>
    <lineage>
        <taxon>Bacteria</taxon>
        <taxon>Pseudomonadati</taxon>
        <taxon>Pseudomonadota</taxon>
        <taxon>Gammaproteobacteria</taxon>
        <taxon>Pseudomonadales</taxon>
        <taxon>Pseudomonadaceae</taxon>
        <taxon>Pseudomonas</taxon>
    </lineage>
</organism>
<feature type="domain" description="UspA" evidence="5">
    <location>
        <begin position="174"/>
        <end position="301"/>
    </location>
</feature>
<evidence type="ECO:0000256" key="4">
    <source>
        <dbReference type="ARBA" id="ARBA00037131"/>
    </source>
</evidence>
<proteinExistence type="inferred from homology"/>
<evidence type="ECO:0000313" key="7">
    <source>
        <dbReference type="Proteomes" id="UP000182567"/>
    </source>
</evidence>
<evidence type="ECO:0000256" key="2">
    <source>
        <dbReference type="ARBA" id="ARBA00008791"/>
    </source>
</evidence>
<dbReference type="Gene3D" id="3.40.50.12370">
    <property type="match status" value="1"/>
</dbReference>
<evidence type="ECO:0000313" key="6">
    <source>
        <dbReference type="EMBL" id="APC18428.1"/>
    </source>
</evidence>
<keyword evidence="3" id="KW-0963">Cytoplasm</keyword>
<dbReference type="InterPro" id="IPR006016">
    <property type="entry name" value="UspA"/>
</dbReference>
<evidence type="ECO:0000256" key="3">
    <source>
        <dbReference type="ARBA" id="ARBA00022490"/>
    </source>
</evidence>
<dbReference type="SUPFAM" id="SSF52402">
    <property type="entry name" value="Adenine nucleotide alpha hydrolases-like"/>
    <property type="match status" value="2"/>
</dbReference>
<dbReference type="RefSeq" id="WP_071554589.1">
    <property type="nucleotide sequence ID" value="NZ_CP017886.1"/>
</dbReference>
<dbReference type="Proteomes" id="UP000182567">
    <property type="component" value="Chromosome"/>
</dbReference>